<evidence type="ECO:0000313" key="5">
    <source>
        <dbReference type="RefSeq" id="XP_017667208.1"/>
    </source>
</evidence>
<organism evidence="4 5">
    <name type="scientific">Lepidothrix coronata</name>
    <name type="common">blue-crowned manakin</name>
    <dbReference type="NCBI Taxonomy" id="321398"/>
    <lineage>
        <taxon>Eukaryota</taxon>
        <taxon>Metazoa</taxon>
        <taxon>Chordata</taxon>
        <taxon>Craniata</taxon>
        <taxon>Vertebrata</taxon>
        <taxon>Euteleostomi</taxon>
        <taxon>Archelosauria</taxon>
        <taxon>Archosauria</taxon>
        <taxon>Dinosauria</taxon>
        <taxon>Saurischia</taxon>
        <taxon>Theropoda</taxon>
        <taxon>Coelurosauria</taxon>
        <taxon>Aves</taxon>
        <taxon>Neognathae</taxon>
        <taxon>Neoaves</taxon>
        <taxon>Telluraves</taxon>
        <taxon>Australaves</taxon>
        <taxon>Passeriformes</taxon>
        <taxon>Pipridae</taxon>
        <taxon>Lepidothrix</taxon>
    </lineage>
</organism>
<protein>
    <submittedName>
        <fullName evidence="5">Synaptotagmin-14 isoform X3</fullName>
    </submittedName>
</protein>
<dbReference type="PANTHER" id="PTHR46129:SF3">
    <property type="entry name" value="SYNAPTOTAGMIN-14-RELATED"/>
    <property type="match status" value="1"/>
</dbReference>
<dbReference type="PANTHER" id="PTHR46129">
    <property type="entry name" value="SYNAPTOTAGMIN 14, ISOFORM D"/>
    <property type="match status" value="1"/>
</dbReference>
<gene>
    <name evidence="5" type="primary">SYT14</name>
</gene>
<evidence type="ECO:0000313" key="4">
    <source>
        <dbReference type="Proteomes" id="UP000504624"/>
    </source>
</evidence>
<proteinExistence type="inferred from homology"/>
<dbReference type="GeneID" id="108495719"/>
<feature type="compositionally biased region" description="Polar residues" evidence="2">
    <location>
        <begin position="339"/>
        <end position="349"/>
    </location>
</feature>
<dbReference type="Gene3D" id="2.60.40.150">
    <property type="entry name" value="C2 domain"/>
    <property type="match status" value="1"/>
</dbReference>
<dbReference type="InterPro" id="IPR000008">
    <property type="entry name" value="C2_dom"/>
</dbReference>
<dbReference type="PROSITE" id="PS50004">
    <property type="entry name" value="C2"/>
    <property type="match status" value="1"/>
</dbReference>
<keyword evidence="4" id="KW-1185">Reference proteome</keyword>
<dbReference type="GO" id="GO:0005543">
    <property type="term" value="F:phospholipid binding"/>
    <property type="evidence" value="ECO:0007669"/>
    <property type="project" value="TreeGrafter"/>
</dbReference>
<dbReference type="AlphaFoldDB" id="A0A6J0GY47"/>
<dbReference type="InterPro" id="IPR043541">
    <property type="entry name" value="SYT14/14L/16"/>
</dbReference>
<feature type="region of interest" description="Disordered" evidence="2">
    <location>
        <begin position="318"/>
        <end position="350"/>
    </location>
</feature>
<feature type="region of interest" description="Disordered" evidence="2">
    <location>
        <begin position="389"/>
        <end position="422"/>
    </location>
</feature>
<reference evidence="5" key="1">
    <citation type="submission" date="2025-08" db="UniProtKB">
        <authorList>
            <consortium name="RefSeq"/>
        </authorList>
    </citation>
    <scope>IDENTIFICATION</scope>
</reference>
<dbReference type="OrthoDB" id="5978493at2759"/>
<feature type="domain" description="C2" evidence="3">
    <location>
        <begin position="427"/>
        <end position="546"/>
    </location>
</feature>
<feature type="region of interest" description="Disordered" evidence="2">
    <location>
        <begin position="57"/>
        <end position="88"/>
    </location>
</feature>
<dbReference type="Pfam" id="PF00168">
    <property type="entry name" value="C2"/>
    <property type="match status" value="1"/>
</dbReference>
<sequence>MAFFKNLHQNLSLPSVSSLVDTLSSAVDDLASVVGEVSYTVADSVTEQVTSMINGLRAEDESSKMQNDKPVEGREEHTPPLTRSQEVSMKVKRGVAEHKETHYSNSLDFVKKGTSQVGVSDHVLDKNESQLQGTDNDNPSSYTEVPQVLKSVGGPFKREAVGGNECIVNDKFLKDSHLKSNKFTMEQSIEEQDNCLYAVSDNSKKHLHRKIKPRSPGVDFKDSDQVHSMNVPQDLETKLVEVQKQKLSDSSLKKMHNDPNCLNEIEEKKPEAVFDRKGKFTSKDEDMSTTIANDGKKKNSKKLERELCNKKTAGKANCIQRMRRTPPLDELQPPPYQDDSGSPHLSCTPSEVGDSKCEYSQCSNSPRCSYKCPSEGSTGHEIESFHNKGYEEDVPSDSTAVLSPEDMSARGSSSQLPKPFDPEPVAKYGTLDVTFDYDSQEQKLLVTVTAVTDIPTYSRTGGSSWQVHLVLLPIKKQRAKTSIQRGPCPVFTETFKFNHVESEMIGNYAVRFRLYSVRRMKKERIVGEKIFYLTKLNLQGKMSVPVILEPSYSLSGCDSQMSMSEVSCSESTSSCQSLVHGSAPEILVGLLYNATTGRLSAEVIKGSHFKNLAANRPPNERSITQ</sequence>
<dbReference type="SUPFAM" id="SSF49562">
    <property type="entry name" value="C2 domain (Calcium/lipid-binding domain, CaLB)"/>
    <property type="match status" value="1"/>
</dbReference>
<feature type="region of interest" description="Disordered" evidence="2">
    <location>
        <begin position="278"/>
        <end position="302"/>
    </location>
</feature>
<evidence type="ECO:0000256" key="2">
    <source>
        <dbReference type="SAM" id="MobiDB-lite"/>
    </source>
</evidence>
<dbReference type="InterPro" id="IPR035892">
    <property type="entry name" value="C2_domain_sf"/>
</dbReference>
<dbReference type="Proteomes" id="UP000504624">
    <property type="component" value="Unplaced"/>
</dbReference>
<dbReference type="CDD" id="cd08389">
    <property type="entry name" value="C2A_Synaptotagmin-14_16"/>
    <property type="match status" value="1"/>
</dbReference>
<name>A0A6J0GY47_9PASS</name>
<dbReference type="RefSeq" id="XP_017667208.1">
    <property type="nucleotide sequence ID" value="XM_017811719.1"/>
</dbReference>
<evidence type="ECO:0000259" key="3">
    <source>
        <dbReference type="PROSITE" id="PS50004"/>
    </source>
</evidence>
<feature type="region of interest" description="Disordered" evidence="2">
    <location>
        <begin position="123"/>
        <end position="143"/>
    </location>
</feature>
<dbReference type="CTD" id="255928"/>
<feature type="compositionally biased region" description="Polar residues" evidence="2">
    <location>
        <begin position="129"/>
        <end position="143"/>
    </location>
</feature>
<comment type="similarity">
    <text evidence="1">Belongs to the synaptotagmin family.</text>
</comment>
<accession>A0A6J0GY47</accession>
<feature type="compositionally biased region" description="Basic and acidic residues" evidence="2">
    <location>
        <begin position="57"/>
        <end position="78"/>
    </location>
</feature>
<evidence type="ECO:0000256" key="1">
    <source>
        <dbReference type="ARBA" id="ARBA00006996"/>
    </source>
</evidence>
<dbReference type="FunFam" id="2.60.40.150:FF:000153">
    <property type="entry name" value="Synaptotagmin 16"/>
    <property type="match status" value="1"/>
</dbReference>